<evidence type="ECO:0000256" key="1">
    <source>
        <dbReference type="SAM" id="Phobius"/>
    </source>
</evidence>
<protein>
    <submittedName>
        <fullName evidence="2">Putative stage IV sporulation protein</fullName>
    </submittedName>
</protein>
<proteinExistence type="predicted"/>
<reference evidence="2 3" key="1">
    <citation type="submission" date="2014-07" db="EMBL/GenBank/DDBJ databases">
        <authorList>
            <person name="Wibberg Daniel"/>
        </authorList>
    </citation>
    <scope>NUCLEOTIDE SEQUENCE [LARGE SCALE GENOMIC DNA]</scope>
</reference>
<dbReference type="AlphaFoldDB" id="A0A090J2H9"/>
<dbReference type="EMBL" id="CCRF01000064">
    <property type="protein sequence ID" value="CEE02070.1"/>
    <property type="molecule type" value="Genomic_DNA"/>
</dbReference>
<evidence type="ECO:0000313" key="2">
    <source>
        <dbReference type="EMBL" id="CEE02070.1"/>
    </source>
</evidence>
<keyword evidence="1" id="KW-0472">Membrane</keyword>
<sequence>MKNLWFHKLSGHLTVKIEGKGMERFINQLTRDKVQIWNVKRVEPNAVTFQMFIKDVPFLRQAVHYHQVKVRFIKKAGFPFYLKRLKKNAGFLLGAVIALFIVLLLSNMIWKIEIKGASPEVEYKITNQLKQLGVRKGGFQFFIDDPETIQRKLSNMNEDITWIGVELKGTTYHFQVVEKEQPEPQEKKGPQHLVAKKEAVIVDYFVEKGQPVISVHDFVKPGQLLVSGIIGKEDEPQYVSAKGEIFGKTWYDTEVEVQLHNQFELMTGNEVRRTAIKIGHLSIPIWGFKKVQYQNKQQEQDETAIKFLKWTLPIAIEKTTIREVEIHEKAYNEEEAKQLALSIAKKNVIESIPKDAKIVEEKVLHEKVENGKLKLLVTYDVIENIAKEEPIIPQEEPIIQN</sequence>
<accession>A0A090J2H9</accession>
<dbReference type="PIRSF" id="PIRSF029895">
    <property type="entry name" value="SpoIV"/>
    <property type="match status" value="1"/>
</dbReference>
<feature type="transmembrane region" description="Helical" evidence="1">
    <location>
        <begin position="89"/>
        <end position="110"/>
    </location>
</feature>
<gene>
    <name evidence="2" type="primary">spoIV</name>
    <name evidence="2" type="ORF">BT1A1_2249</name>
</gene>
<keyword evidence="1" id="KW-0812">Transmembrane</keyword>
<dbReference type="Pfam" id="PF06898">
    <property type="entry name" value="YqfD"/>
    <property type="match status" value="1"/>
</dbReference>
<dbReference type="NCBIfam" id="TIGR02876">
    <property type="entry name" value="spore_yqfD"/>
    <property type="match status" value="1"/>
</dbReference>
<keyword evidence="1" id="KW-1133">Transmembrane helix</keyword>
<organism evidence="2 3">
    <name type="scientific">Caldibacillus thermoamylovorans</name>
    <dbReference type="NCBI Taxonomy" id="35841"/>
    <lineage>
        <taxon>Bacteria</taxon>
        <taxon>Bacillati</taxon>
        <taxon>Bacillota</taxon>
        <taxon>Bacilli</taxon>
        <taxon>Bacillales</taxon>
        <taxon>Bacillaceae</taxon>
        <taxon>Caldibacillus</taxon>
    </lineage>
</organism>
<keyword evidence="3" id="KW-1185">Reference proteome</keyword>
<dbReference type="InterPro" id="IPR010690">
    <property type="entry name" value="YqfD"/>
</dbReference>
<evidence type="ECO:0000313" key="3">
    <source>
        <dbReference type="Proteomes" id="UP000040576"/>
    </source>
</evidence>
<name>A0A090J2H9_9BACI</name>
<dbReference type="Proteomes" id="UP000040576">
    <property type="component" value="Unassembled WGS sequence"/>
</dbReference>
<dbReference type="RefSeq" id="WP_034771137.1">
    <property type="nucleotide sequence ID" value="NZ_CCRF01000064.1"/>
</dbReference>